<dbReference type="InterPro" id="IPR017953">
    <property type="entry name" value="Carbohydrate_kinase_pred_CS"/>
</dbReference>
<dbReference type="PROSITE" id="PS01049">
    <property type="entry name" value="YJEF_C_1"/>
    <property type="match status" value="1"/>
</dbReference>
<dbReference type="Pfam" id="PF01256">
    <property type="entry name" value="Carb_kinase"/>
    <property type="match status" value="1"/>
</dbReference>
<comment type="subcellular location">
    <subcellularLocation>
        <location evidence="8">Cytoplasm</location>
    </subcellularLocation>
</comment>
<dbReference type="GO" id="GO:0005737">
    <property type="term" value="C:cytoplasm"/>
    <property type="evidence" value="ECO:0007669"/>
    <property type="project" value="UniProtKB-SubCell"/>
</dbReference>
<comment type="catalytic activity">
    <reaction evidence="8">
        <text>(6S)-NADHX + ATP = ADP + phosphate + NADH + H(+)</text>
        <dbReference type="Rhea" id="RHEA:19017"/>
        <dbReference type="ChEBI" id="CHEBI:15378"/>
        <dbReference type="ChEBI" id="CHEBI:30616"/>
        <dbReference type="ChEBI" id="CHEBI:43474"/>
        <dbReference type="ChEBI" id="CHEBI:57945"/>
        <dbReference type="ChEBI" id="CHEBI:64074"/>
        <dbReference type="ChEBI" id="CHEBI:456216"/>
        <dbReference type="EC" id="4.2.1.93"/>
    </reaction>
</comment>
<keyword evidence="11" id="KW-1185">Reference proteome</keyword>
<dbReference type="GO" id="GO:0005524">
    <property type="term" value="F:ATP binding"/>
    <property type="evidence" value="ECO:0007669"/>
    <property type="project" value="UniProtKB-KW"/>
</dbReference>
<dbReference type="PANTHER" id="PTHR12592:SF0">
    <property type="entry name" value="ATP-DEPENDENT (S)-NAD(P)H-HYDRATE DEHYDRATASE"/>
    <property type="match status" value="1"/>
</dbReference>
<feature type="binding site" evidence="8">
    <location>
        <position position="242"/>
    </location>
    <ligand>
        <name>(6S)-NADPHX</name>
        <dbReference type="ChEBI" id="CHEBI:64076"/>
    </ligand>
</feature>
<keyword evidence="6 8" id="KW-0456">Lyase</keyword>
<feature type="binding site" evidence="8">
    <location>
        <begin position="213"/>
        <end position="217"/>
    </location>
    <ligand>
        <name>ATP</name>
        <dbReference type="ChEBI" id="CHEBI:30616"/>
    </ligand>
</feature>
<evidence type="ECO:0000256" key="7">
    <source>
        <dbReference type="ARBA" id="ARBA00047472"/>
    </source>
</evidence>
<keyword evidence="3 8" id="KW-0067">ATP-binding</keyword>
<dbReference type="FunFam" id="3.40.1190.20:FF:000023">
    <property type="entry name" value="ATP-dependent (S)-NAD(P)H-hydrate dehydratase"/>
    <property type="match status" value="1"/>
</dbReference>
<keyword evidence="5 8" id="KW-0520">NAD</keyword>
<dbReference type="InterPro" id="IPR029056">
    <property type="entry name" value="Ribokinase-like"/>
</dbReference>
<dbReference type="AlphaFoldDB" id="A0A0J9X4X9"/>
<evidence type="ECO:0000256" key="2">
    <source>
        <dbReference type="ARBA" id="ARBA00022741"/>
    </source>
</evidence>
<evidence type="ECO:0000256" key="8">
    <source>
        <dbReference type="HAMAP-Rule" id="MF_03157"/>
    </source>
</evidence>
<comment type="catalytic activity">
    <reaction evidence="7 8">
        <text>(6S)-NADPHX + ATP = ADP + phosphate + NADPH + H(+)</text>
        <dbReference type="Rhea" id="RHEA:32231"/>
        <dbReference type="ChEBI" id="CHEBI:15378"/>
        <dbReference type="ChEBI" id="CHEBI:30616"/>
        <dbReference type="ChEBI" id="CHEBI:43474"/>
        <dbReference type="ChEBI" id="CHEBI:57783"/>
        <dbReference type="ChEBI" id="CHEBI:64076"/>
        <dbReference type="ChEBI" id="CHEBI:456216"/>
        <dbReference type="EC" id="4.2.1.93"/>
    </reaction>
</comment>
<comment type="similarity">
    <text evidence="8">Belongs to the NnrD/CARKD family.</text>
</comment>
<dbReference type="InterPro" id="IPR000631">
    <property type="entry name" value="CARKD"/>
</dbReference>
<dbReference type="STRING" id="1173061.A0A0J9X4X9"/>
<dbReference type="GO" id="GO:0047453">
    <property type="term" value="F:ATP-dependent NAD(P)H-hydrate dehydratase activity"/>
    <property type="evidence" value="ECO:0007669"/>
    <property type="project" value="UniProtKB-UniRule"/>
</dbReference>
<evidence type="ECO:0000256" key="3">
    <source>
        <dbReference type="ARBA" id="ARBA00022840"/>
    </source>
</evidence>
<dbReference type="CDD" id="cd01171">
    <property type="entry name" value="YXKO-related"/>
    <property type="match status" value="1"/>
</dbReference>
<dbReference type="NCBIfam" id="TIGR00196">
    <property type="entry name" value="yjeF_cterm"/>
    <property type="match status" value="1"/>
</dbReference>
<protein>
    <recommendedName>
        <fullName evidence="8">ATP-dependent (S)-NAD(P)H-hydrate dehydratase</fullName>
        <ecNumber evidence="8">4.2.1.93</ecNumber>
    </recommendedName>
    <alternativeName>
        <fullName evidence="8">ATP-dependent NAD(P)HX dehydratase</fullName>
    </alternativeName>
</protein>
<evidence type="ECO:0000313" key="11">
    <source>
        <dbReference type="Proteomes" id="UP000242525"/>
    </source>
</evidence>
<dbReference type="HAMAP" id="MF_01965">
    <property type="entry name" value="NADHX_dehydratase"/>
    <property type="match status" value="1"/>
</dbReference>
<dbReference type="SUPFAM" id="SSF53613">
    <property type="entry name" value="Ribokinase-like"/>
    <property type="match status" value="1"/>
</dbReference>
<dbReference type="OrthoDB" id="8110916at2759"/>
<comment type="caution">
    <text evidence="10">The sequence shown here is derived from an EMBL/GenBank/DDBJ whole genome shotgun (WGS) entry which is preliminary data.</text>
</comment>
<dbReference type="EMBL" id="CCBN010000002">
    <property type="protein sequence ID" value="CDO52160.1"/>
    <property type="molecule type" value="Genomic_DNA"/>
</dbReference>
<dbReference type="Proteomes" id="UP000242525">
    <property type="component" value="Unassembled WGS sequence"/>
</dbReference>
<sequence>MSSRLSTASHADLLATVSRIIPPLLESFHKGQAGRIAVVGGCEDYTGAPFFSAIAATVLGADMSHVICERNAGTVIKTYSPNLMVHPYLLDSSSIDITNRSDSIEKTLKKVNSLLDRVHVVVVGPGLGRDEVLLETATKIIEEVRRRSMPIVIDADGLYLVQNNPDVIKGYKNAVLTPNVVEFKRLKSAVGLPESSTVKELAIKFGGLTILEKGREDLISNGTTTLKSKVHGGLKRVSGQGDTLSGTLATFLAWKLAFQNNLWEHKDESISEEDLFLLAAYGASTITRHASRKAFELHGRGVLTSHISDQVGTAYADLFEPLVKQSNI</sequence>
<evidence type="ECO:0000256" key="6">
    <source>
        <dbReference type="ARBA" id="ARBA00023239"/>
    </source>
</evidence>
<dbReference type="PROSITE" id="PS51383">
    <property type="entry name" value="YJEF_C_3"/>
    <property type="match status" value="1"/>
</dbReference>
<dbReference type="Gene3D" id="3.40.1190.20">
    <property type="match status" value="1"/>
</dbReference>
<gene>
    <name evidence="10" type="ORF">BN980_GECA02s06698g</name>
</gene>
<keyword evidence="8" id="KW-0963">Cytoplasm</keyword>
<feature type="binding site" evidence="8">
    <location>
        <begin position="179"/>
        <end position="185"/>
    </location>
    <ligand>
        <name>(6S)-NADPHX</name>
        <dbReference type="ChEBI" id="CHEBI:64076"/>
    </ligand>
</feature>
<evidence type="ECO:0000256" key="5">
    <source>
        <dbReference type="ARBA" id="ARBA00023027"/>
    </source>
</evidence>
<keyword evidence="4" id="KW-0521">NADP</keyword>
<reference evidence="10" key="1">
    <citation type="submission" date="2014-03" db="EMBL/GenBank/DDBJ databases">
        <authorList>
            <person name="Casaregola S."/>
        </authorList>
    </citation>
    <scope>NUCLEOTIDE SEQUENCE [LARGE SCALE GENOMIC DNA]</scope>
    <source>
        <strain evidence="10">CLIB 918</strain>
    </source>
</reference>
<comment type="cofactor">
    <cofactor evidence="8">
        <name>Mg(2+)</name>
        <dbReference type="ChEBI" id="CHEBI:18420"/>
    </cofactor>
</comment>
<evidence type="ECO:0000259" key="9">
    <source>
        <dbReference type="PROSITE" id="PS51383"/>
    </source>
</evidence>
<dbReference type="EC" id="4.2.1.93" evidence="8"/>
<organism evidence="10 11">
    <name type="scientific">Geotrichum candidum</name>
    <name type="common">Oospora lactis</name>
    <name type="synonym">Dipodascus geotrichum</name>
    <dbReference type="NCBI Taxonomy" id="1173061"/>
    <lineage>
        <taxon>Eukaryota</taxon>
        <taxon>Fungi</taxon>
        <taxon>Dikarya</taxon>
        <taxon>Ascomycota</taxon>
        <taxon>Saccharomycotina</taxon>
        <taxon>Dipodascomycetes</taxon>
        <taxon>Dipodascales</taxon>
        <taxon>Dipodascaceae</taxon>
        <taxon>Geotrichum</taxon>
    </lineage>
</organism>
<feature type="binding site" evidence="8">
    <location>
        <begin position="232"/>
        <end position="241"/>
    </location>
    <ligand>
        <name>ATP</name>
        <dbReference type="ChEBI" id="CHEBI:30616"/>
    </ligand>
</feature>
<evidence type="ECO:0000256" key="1">
    <source>
        <dbReference type="ARBA" id="ARBA00022553"/>
    </source>
</evidence>
<name>A0A0J9X4X9_GEOCN</name>
<feature type="binding site" evidence="8">
    <location>
        <position position="126"/>
    </location>
    <ligand>
        <name>(6S)-NADPHX</name>
        <dbReference type="ChEBI" id="CHEBI:64076"/>
    </ligand>
</feature>
<evidence type="ECO:0000256" key="4">
    <source>
        <dbReference type="ARBA" id="ARBA00022857"/>
    </source>
</evidence>
<dbReference type="GO" id="GO:0110051">
    <property type="term" value="P:metabolite repair"/>
    <property type="evidence" value="ECO:0007669"/>
    <property type="project" value="TreeGrafter"/>
</dbReference>
<dbReference type="GO" id="GO:0046496">
    <property type="term" value="P:nicotinamide nucleotide metabolic process"/>
    <property type="evidence" value="ECO:0007669"/>
    <property type="project" value="UniProtKB-UniRule"/>
</dbReference>
<accession>A0A0J9X4X9</accession>
<keyword evidence="2 8" id="KW-0547">Nucleotide-binding</keyword>
<dbReference type="PANTHER" id="PTHR12592">
    <property type="entry name" value="ATP-DEPENDENT (S)-NAD(P)H-HYDRATE DEHYDRATASE FAMILY MEMBER"/>
    <property type="match status" value="1"/>
</dbReference>
<evidence type="ECO:0000313" key="10">
    <source>
        <dbReference type="EMBL" id="CDO52160.1"/>
    </source>
</evidence>
<feature type="domain" description="YjeF C-terminal" evidence="9">
    <location>
        <begin position="13"/>
        <end position="318"/>
    </location>
</feature>
<comment type="function">
    <text evidence="8">Catalyzes the dehydration of the S-form of NAD(P)HX at the expense of ATP, which is converted to ADP. Together with NAD(P)HX epimerase, which catalyzes the epimerization of the S- and R-forms, the enzyme allows the repair of both epimers of NAD(P)HX, a damaged form of NAD(P)H that is a result of enzymatic or heat-dependent hydration.</text>
</comment>
<proteinExistence type="inferred from homology"/>
<keyword evidence="1 8" id="KW-0597">Phosphoprotein</keyword>